<dbReference type="Pfam" id="PF05239">
    <property type="entry name" value="PRC"/>
    <property type="match status" value="1"/>
</dbReference>
<gene>
    <name evidence="3" type="ORF">AKL17_1184</name>
</gene>
<reference evidence="3 4" key="1">
    <citation type="submission" date="2015-09" db="EMBL/GenBank/DDBJ databases">
        <title>Complete genome sequence of Defluviimonas alba cai42t isolated from an oilfield in Xinjiang.</title>
        <authorList>
            <person name="Geng S."/>
            <person name="Pan X."/>
            <person name="Wu X."/>
        </authorList>
    </citation>
    <scope>NUCLEOTIDE SEQUENCE [LARGE SCALE GENOMIC DNA]</scope>
    <source>
        <strain evidence="4">cai42</strain>
    </source>
</reference>
<dbReference type="SUPFAM" id="SSF50346">
    <property type="entry name" value="PRC-barrel domain"/>
    <property type="match status" value="1"/>
</dbReference>
<feature type="region of interest" description="Disordered" evidence="1">
    <location>
        <begin position="1"/>
        <end position="22"/>
    </location>
</feature>
<organism evidence="3 4">
    <name type="scientific">Frigidibacter mobilis</name>
    <dbReference type="NCBI Taxonomy" id="1335048"/>
    <lineage>
        <taxon>Bacteria</taxon>
        <taxon>Pseudomonadati</taxon>
        <taxon>Pseudomonadota</taxon>
        <taxon>Alphaproteobacteria</taxon>
        <taxon>Rhodobacterales</taxon>
        <taxon>Paracoccaceae</taxon>
        <taxon>Frigidibacter</taxon>
    </lineage>
</organism>
<sequence>MMDQFASSAGQPQISSKDVNGTAVFSPGGDKLGHIDELMIDKQSGKVAYAVMGFGGFLGMGEDHHPIPWSKLRYDTNLDGYVTDITKEQLEGAPARRDDWRRDRQWEEGYFTYYGAAPYWV</sequence>
<feature type="domain" description="PRC-barrel" evidence="2">
    <location>
        <begin position="14"/>
        <end position="90"/>
    </location>
</feature>
<evidence type="ECO:0000313" key="4">
    <source>
        <dbReference type="Proteomes" id="UP000076128"/>
    </source>
</evidence>
<evidence type="ECO:0000256" key="1">
    <source>
        <dbReference type="SAM" id="MobiDB-lite"/>
    </source>
</evidence>
<dbReference type="EMBL" id="CP012661">
    <property type="protein sequence ID" value="AMY68440.1"/>
    <property type="molecule type" value="Genomic_DNA"/>
</dbReference>
<dbReference type="Gene3D" id="2.30.30.240">
    <property type="entry name" value="PRC-barrel domain"/>
    <property type="match status" value="1"/>
</dbReference>
<dbReference type="PATRIC" id="fig|1335048.3.peg.1224"/>
<protein>
    <submittedName>
        <fullName evidence="3">PRC-barrel domain-containing protein</fullName>
    </submittedName>
</protein>
<dbReference type="InterPro" id="IPR011033">
    <property type="entry name" value="PRC_barrel-like_sf"/>
</dbReference>
<dbReference type="KEGG" id="daa:AKL17_1184"/>
<name>A0A159Z2V8_9RHOB</name>
<evidence type="ECO:0000259" key="2">
    <source>
        <dbReference type="Pfam" id="PF05239"/>
    </source>
</evidence>
<dbReference type="InterPro" id="IPR027275">
    <property type="entry name" value="PRC-brl_dom"/>
</dbReference>
<accession>A0A159Z2V8</accession>
<evidence type="ECO:0000313" key="3">
    <source>
        <dbReference type="EMBL" id="AMY68440.1"/>
    </source>
</evidence>
<dbReference type="PANTHER" id="PTHR36505:SF1">
    <property type="entry name" value="BLR1072 PROTEIN"/>
    <property type="match status" value="1"/>
</dbReference>
<dbReference type="AlphaFoldDB" id="A0A159Z2V8"/>
<feature type="compositionally biased region" description="Polar residues" evidence="1">
    <location>
        <begin position="1"/>
        <end position="19"/>
    </location>
</feature>
<dbReference type="PANTHER" id="PTHR36505">
    <property type="entry name" value="BLR1072 PROTEIN"/>
    <property type="match status" value="1"/>
</dbReference>
<proteinExistence type="predicted"/>
<dbReference type="STRING" id="1335048.AKL17_1184"/>
<dbReference type="Proteomes" id="UP000076128">
    <property type="component" value="Chromosome"/>
</dbReference>
<keyword evidence="4" id="KW-1185">Reference proteome</keyword>